<keyword evidence="6" id="KW-0411">Iron-sulfur</keyword>
<comment type="cofactor">
    <cofactor evidence="1">
        <name>[4Fe-4S] cluster</name>
        <dbReference type="ChEBI" id="CHEBI:49883"/>
    </cofactor>
</comment>
<dbReference type="InterPro" id="IPR013785">
    <property type="entry name" value="Aldolase_TIM"/>
</dbReference>
<dbReference type="PANTHER" id="PTHR22960">
    <property type="entry name" value="MOLYBDOPTERIN COFACTOR SYNTHESIS PROTEIN A"/>
    <property type="match status" value="1"/>
</dbReference>
<dbReference type="InterPro" id="IPR013483">
    <property type="entry name" value="MoaA"/>
</dbReference>
<evidence type="ECO:0000256" key="8">
    <source>
        <dbReference type="ARBA" id="ARBA00023150"/>
    </source>
</evidence>
<evidence type="ECO:0000313" key="12">
    <source>
        <dbReference type="Proteomes" id="UP001465153"/>
    </source>
</evidence>
<keyword evidence="5" id="KW-0408">Iron</keyword>
<dbReference type="CDD" id="cd21117">
    <property type="entry name" value="Twitch_MoaA"/>
    <property type="match status" value="1"/>
</dbReference>
<accession>A0ABQ0ACP5</accession>
<evidence type="ECO:0000256" key="3">
    <source>
        <dbReference type="ARBA" id="ARBA00022723"/>
    </source>
</evidence>
<sequence>MPEKMTFLPRARLCTLEELAEIGTAFSELGVNKIRVTGGEPLIRKNIQNLFQQLSNLPELKDLTLTTNGSQLAKLAPALKDAGVNRINVSLDTLNPKKFKQLSRTGDLREVLKGLQVARKQGFSAIKLNAVVLRQRNFNEVCELVDFACQNNFDISFIEEMPLGHIDEHAREAEFVSSREILQQLGNQFSIQPSDYQTGGPSRYWQVAGSKTRIGFISPHSNNFCNQCNRVRVSAEGKLLLCLGNEQSVDLKAVIRANPGDREILKQAIVKAITIKPERHYFQQDDVQIVRFMNSTGG</sequence>
<dbReference type="PROSITE" id="PS51918">
    <property type="entry name" value="RADICAL_SAM"/>
    <property type="match status" value="1"/>
</dbReference>
<evidence type="ECO:0000313" key="11">
    <source>
        <dbReference type="EMBL" id="GAA6169322.1"/>
    </source>
</evidence>
<dbReference type="InterPro" id="IPR050105">
    <property type="entry name" value="MoCo_biosynth_MoaA/MoaC"/>
</dbReference>
<dbReference type="Gene3D" id="3.20.20.70">
    <property type="entry name" value="Aldolase class I"/>
    <property type="match status" value="1"/>
</dbReference>
<dbReference type="Pfam" id="PF04055">
    <property type="entry name" value="Radical_SAM"/>
    <property type="match status" value="1"/>
</dbReference>
<protein>
    <submittedName>
        <fullName evidence="11">GTP 3',8-cyclase MoaA</fullName>
    </submittedName>
</protein>
<evidence type="ECO:0000256" key="1">
    <source>
        <dbReference type="ARBA" id="ARBA00001966"/>
    </source>
</evidence>
<proteinExistence type="predicted"/>
<keyword evidence="3" id="KW-0479">Metal-binding</keyword>
<keyword evidence="8" id="KW-0501">Molybdenum cofactor biosynthesis</keyword>
<dbReference type="InterPro" id="IPR010505">
    <property type="entry name" value="MoaA_twitch"/>
</dbReference>
<evidence type="ECO:0000259" key="10">
    <source>
        <dbReference type="PROSITE" id="PS51918"/>
    </source>
</evidence>
<evidence type="ECO:0000256" key="7">
    <source>
        <dbReference type="ARBA" id="ARBA00023134"/>
    </source>
</evidence>
<evidence type="ECO:0000256" key="4">
    <source>
        <dbReference type="ARBA" id="ARBA00022741"/>
    </source>
</evidence>
<keyword evidence="2" id="KW-0949">S-adenosyl-L-methionine</keyword>
<gene>
    <name evidence="11" type="primary">moaA_2</name>
    <name evidence="11" type="ORF">NBRC116591_31330</name>
</gene>
<dbReference type="SUPFAM" id="SSF102114">
    <property type="entry name" value="Radical SAM enzymes"/>
    <property type="match status" value="1"/>
</dbReference>
<dbReference type="Proteomes" id="UP001465153">
    <property type="component" value="Unassembled WGS sequence"/>
</dbReference>
<dbReference type="CDD" id="cd01335">
    <property type="entry name" value="Radical_SAM"/>
    <property type="match status" value="1"/>
</dbReference>
<feature type="domain" description="Radical SAM core" evidence="10">
    <location>
        <begin position="1"/>
        <end position="192"/>
    </location>
</feature>
<dbReference type="Pfam" id="PF06463">
    <property type="entry name" value="Mob_synth_C"/>
    <property type="match status" value="1"/>
</dbReference>
<evidence type="ECO:0000256" key="5">
    <source>
        <dbReference type="ARBA" id="ARBA00023004"/>
    </source>
</evidence>
<keyword evidence="7" id="KW-0342">GTP-binding</keyword>
<comment type="caution">
    <text evidence="11">The sequence shown here is derived from an EMBL/GenBank/DDBJ whole genome shotgun (WGS) entry which is preliminary data.</text>
</comment>
<dbReference type="InterPro" id="IPR058240">
    <property type="entry name" value="rSAM_sf"/>
</dbReference>
<keyword evidence="9" id="KW-0456">Lyase</keyword>
<keyword evidence="4" id="KW-0547">Nucleotide-binding</keyword>
<dbReference type="EMBL" id="BAABWN010000011">
    <property type="protein sequence ID" value="GAA6169322.1"/>
    <property type="molecule type" value="Genomic_DNA"/>
</dbReference>
<organism evidence="11 12">
    <name type="scientific">Sessilibacter corallicola</name>
    <dbReference type="NCBI Taxonomy" id="2904075"/>
    <lineage>
        <taxon>Bacteria</taxon>
        <taxon>Pseudomonadati</taxon>
        <taxon>Pseudomonadota</taxon>
        <taxon>Gammaproteobacteria</taxon>
        <taxon>Cellvibrionales</taxon>
        <taxon>Cellvibrionaceae</taxon>
        <taxon>Sessilibacter</taxon>
    </lineage>
</organism>
<evidence type="ECO:0000256" key="9">
    <source>
        <dbReference type="ARBA" id="ARBA00023239"/>
    </source>
</evidence>
<reference evidence="11 12" key="1">
    <citation type="submission" date="2024-04" db="EMBL/GenBank/DDBJ databases">
        <title>Draft genome sequence of Sessilibacter corallicola NBRC 116591.</title>
        <authorList>
            <person name="Miyakawa T."/>
            <person name="Kusuya Y."/>
            <person name="Miura T."/>
        </authorList>
    </citation>
    <scope>NUCLEOTIDE SEQUENCE [LARGE SCALE GENOMIC DNA]</scope>
    <source>
        <strain evidence="11 12">KU-00831-HH</strain>
    </source>
</reference>
<dbReference type="PANTHER" id="PTHR22960:SF0">
    <property type="entry name" value="MOLYBDENUM COFACTOR BIOSYNTHESIS PROTEIN 1"/>
    <property type="match status" value="1"/>
</dbReference>
<keyword evidence="12" id="KW-1185">Reference proteome</keyword>
<dbReference type="NCBIfam" id="TIGR02666">
    <property type="entry name" value="moaA"/>
    <property type="match status" value="1"/>
</dbReference>
<name>A0ABQ0ACP5_9GAMM</name>
<evidence type="ECO:0000256" key="2">
    <source>
        <dbReference type="ARBA" id="ARBA00022691"/>
    </source>
</evidence>
<dbReference type="InterPro" id="IPR007197">
    <property type="entry name" value="rSAM"/>
</dbReference>
<evidence type="ECO:0000256" key="6">
    <source>
        <dbReference type="ARBA" id="ARBA00023014"/>
    </source>
</evidence>